<dbReference type="InterPro" id="IPR017871">
    <property type="entry name" value="ABC_transporter-like_CS"/>
</dbReference>
<dbReference type="InterPro" id="IPR050086">
    <property type="entry name" value="MetN_ABC_transporter-like"/>
</dbReference>
<keyword evidence="3" id="KW-0813">Transport</keyword>
<dbReference type="InterPro" id="IPR003593">
    <property type="entry name" value="AAA+_ATPase"/>
</dbReference>
<evidence type="ECO:0000256" key="3">
    <source>
        <dbReference type="ARBA" id="ARBA00022448"/>
    </source>
</evidence>
<name>A0A380KDT8_9STRE</name>
<dbReference type="GO" id="GO:0005524">
    <property type="term" value="F:ATP binding"/>
    <property type="evidence" value="ECO:0007669"/>
    <property type="project" value="UniProtKB-KW"/>
</dbReference>
<dbReference type="GeneID" id="78357567"/>
<dbReference type="GO" id="GO:0016887">
    <property type="term" value="F:ATP hydrolysis activity"/>
    <property type="evidence" value="ECO:0007669"/>
    <property type="project" value="InterPro"/>
</dbReference>
<evidence type="ECO:0000256" key="1">
    <source>
        <dbReference type="ARBA" id="ARBA00004202"/>
    </source>
</evidence>
<dbReference type="RefSeq" id="WP_115270820.1">
    <property type="nucleotide sequence ID" value="NZ_CP185251.1"/>
</dbReference>
<organism evidence="10 11">
    <name type="scientific">Streptococcus hyointestinalis</name>
    <dbReference type="NCBI Taxonomy" id="1337"/>
    <lineage>
        <taxon>Bacteria</taxon>
        <taxon>Bacillati</taxon>
        <taxon>Bacillota</taxon>
        <taxon>Bacilli</taxon>
        <taxon>Lactobacillales</taxon>
        <taxon>Streptococcaceae</taxon>
        <taxon>Streptococcus</taxon>
    </lineage>
</organism>
<dbReference type="FunFam" id="3.40.50.300:FF:000020">
    <property type="entry name" value="Amino acid ABC transporter ATP-binding component"/>
    <property type="match status" value="1"/>
</dbReference>
<dbReference type="PANTHER" id="PTHR43166:SF9">
    <property type="entry name" value="GLUTAMATE_ASPARTATE IMPORT ATP-BINDING PROTEIN GLTL"/>
    <property type="match status" value="1"/>
</dbReference>
<dbReference type="GO" id="GO:0015424">
    <property type="term" value="F:ABC-type amino acid transporter activity"/>
    <property type="evidence" value="ECO:0007669"/>
    <property type="project" value="InterPro"/>
</dbReference>
<keyword evidence="10" id="KW-0378">Hydrolase</keyword>
<evidence type="ECO:0000256" key="6">
    <source>
        <dbReference type="ARBA" id="ARBA00022840"/>
    </source>
</evidence>
<protein>
    <submittedName>
        <fullName evidence="10">Amino acid transport ATP-binding protein</fullName>
        <ecNumber evidence="10">3.6.3.-</ecNumber>
    </submittedName>
</protein>
<comment type="similarity">
    <text evidence="2">Belongs to the ABC transporter superfamily.</text>
</comment>
<evidence type="ECO:0000313" key="10">
    <source>
        <dbReference type="EMBL" id="SUN63255.1"/>
    </source>
</evidence>
<dbReference type="EMBL" id="UHFN01000007">
    <property type="protein sequence ID" value="SUN63255.1"/>
    <property type="molecule type" value="Genomic_DNA"/>
</dbReference>
<dbReference type="SMART" id="SM00382">
    <property type="entry name" value="AAA"/>
    <property type="match status" value="1"/>
</dbReference>
<dbReference type="OrthoDB" id="9804199at2"/>
<keyword evidence="6 10" id="KW-0067">ATP-binding</keyword>
<dbReference type="EC" id="3.6.3.-" evidence="10"/>
<comment type="subcellular location">
    <subcellularLocation>
        <location evidence="1">Cell membrane</location>
        <topology evidence="1">Peripheral membrane protein</topology>
    </subcellularLocation>
</comment>
<accession>A0A380KDT8</accession>
<dbReference type="Pfam" id="PF00005">
    <property type="entry name" value="ABC_tran"/>
    <property type="match status" value="1"/>
</dbReference>
<reference evidence="10 11" key="1">
    <citation type="submission" date="2018-06" db="EMBL/GenBank/DDBJ databases">
        <authorList>
            <consortium name="Pathogen Informatics"/>
            <person name="Doyle S."/>
        </authorList>
    </citation>
    <scope>NUCLEOTIDE SEQUENCE [LARGE SCALE GENOMIC DNA]</scope>
    <source>
        <strain evidence="10 11">NCTC12224</strain>
    </source>
</reference>
<evidence type="ECO:0000256" key="8">
    <source>
        <dbReference type="ARBA" id="ARBA00023136"/>
    </source>
</evidence>
<keyword evidence="11" id="KW-1185">Reference proteome</keyword>
<proteinExistence type="inferred from homology"/>
<dbReference type="GO" id="GO:0005886">
    <property type="term" value="C:plasma membrane"/>
    <property type="evidence" value="ECO:0007669"/>
    <property type="project" value="UniProtKB-SubCell"/>
</dbReference>
<dbReference type="InterPro" id="IPR003439">
    <property type="entry name" value="ABC_transporter-like_ATP-bd"/>
</dbReference>
<evidence type="ECO:0000259" key="9">
    <source>
        <dbReference type="PROSITE" id="PS50893"/>
    </source>
</evidence>
<evidence type="ECO:0000256" key="5">
    <source>
        <dbReference type="ARBA" id="ARBA00022741"/>
    </source>
</evidence>
<sequence>MTQTILEIKHLKKSFGANEVLKDISLSVNKGEVISIIGSSGSGKSTFLRSINLLEEPTAGEILFHGQNVLEKGYDLTAYREKLGMVFQSFNLFENLNVLDNAIVAQTTVLKRSYEEAKAIAQNNLNAVGMTEQYWKAKPKQLSGGQKQRVAIARALSVNPEAMLFDEPTSALDPEMVGEVLKTMQELAKSGLTMIIVTHEMEFARDVSDRVIFMDKGVIAEQGTPQQIFENPQEERTKEFLQRFLG</sequence>
<dbReference type="PROSITE" id="PS50893">
    <property type="entry name" value="ABC_TRANSPORTER_2"/>
    <property type="match status" value="1"/>
</dbReference>
<gene>
    <name evidence="10" type="primary">tcyN_2</name>
    <name evidence="10" type="ORF">NCTC12224_02329</name>
</gene>
<dbReference type="AlphaFoldDB" id="A0A380KDT8"/>
<keyword evidence="7" id="KW-0029">Amino-acid transport</keyword>
<dbReference type="Proteomes" id="UP000254924">
    <property type="component" value="Unassembled WGS sequence"/>
</dbReference>
<evidence type="ECO:0000313" key="11">
    <source>
        <dbReference type="Proteomes" id="UP000254924"/>
    </source>
</evidence>
<evidence type="ECO:0000256" key="7">
    <source>
        <dbReference type="ARBA" id="ARBA00022970"/>
    </source>
</evidence>
<dbReference type="PIRSF" id="PIRSF039085">
    <property type="entry name" value="ABC_ATPase_HisP"/>
    <property type="match status" value="1"/>
</dbReference>
<dbReference type="SUPFAM" id="SSF52540">
    <property type="entry name" value="P-loop containing nucleoside triphosphate hydrolases"/>
    <property type="match status" value="1"/>
</dbReference>
<keyword evidence="4" id="KW-1003">Cell membrane</keyword>
<dbReference type="Gene3D" id="3.40.50.300">
    <property type="entry name" value="P-loop containing nucleotide triphosphate hydrolases"/>
    <property type="match status" value="1"/>
</dbReference>
<dbReference type="InterPro" id="IPR030679">
    <property type="entry name" value="ABC_ATPase_HisP-typ"/>
</dbReference>
<dbReference type="InterPro" id="IPR027417">
    <property type="entry name" value="P-loop_NTPase"/>
</dbReference>
<evidence type="ECO:0000256" key="4">
    <source>
        <dbReference type="ARBA" id="ARBA00022475"/>
    </source>
</evidence>
<keyword evidence="8" id="KW-0472">Membrane</keyword>
<dbReference type="PANTHER" id="PTHR43166">
    <property type="entry name" value="AMINO ACID IMPORT ATP-BINDING PROTEIN"/>
    <property type="match status" value="1"/>
</dbReference>
<keyword evidence="5" id="KW-0547">Nucleotide-binding</keyword>
<evidence type="ECO:0000256" key="2">
    <source>
        <dbReference type="ARBA" id="ARBA00005417"/>
    </source>
</evidence>
<dbReference type="PROSITE" id="PS00211">
    <property type="entry name" value="ABC_TRANSPORTER_1"/>
    <property type="match status" value="1"/>
</dbReference>
<feature type="domain" description="ABC transporter" evidence="9">
    <location>
        <begin position="6"/>
        <end position="241"/>
    </location>
</feature>